<keyword evidence="3" id="KW-1133">Transmembrane helix</keyword>
<evidence type="ECO:0000256" key="4">
    <source>
        <dbReference type="ARBA" id="ARBA00023136"/>
    </source>
</evidence>
<comment type="similarity">
    <text evidence="5">Belongs to the ROH1 family.</text>
</comment>
<dbReference type="Proteomes" id="UP001327560">
    <property type="component" value="Chromosome 4"/>
</dbReference>
<comment type="subcellular location">
    <subcellularLocation>
        <location evidence="1">Membrane</location>
        <topology evidence="1">Single-pass membrane protein</topology>
    </subcellularLocation>
</comment>
<dbReference type="AlphaFoldDB" id="A0AAQ3QEH1"/>
<protein>
    <recommendedName>
        <fullName evidence="8">BPS1-like protein</fullName>
    </recommendedName>
</protein>
<accession>A0AAQ3QEH1</accession>
<organism evidence="6 7">
    <name type="scientific">Canna indica</name>
    <name type="common">Indian-shot</name>
    <dbReference type="NCBI Taxonomy" id="4628"/>
    <lineage>
        <taxon>Eukaryota</taxon>
        <taxon>Viridiplantae</taxon>
        <taxon>Streptophyta</taxon>
        <taxon>Embryophyta</taxon>
        <taxon>Tracheophyta</taxon>
        <taxon>Spermatophyta</taxon>
        <taxon>Magnoliopsida</taxon>
        <taxon>Liliopsida</taxon>
        <taxon>Zingiberales</taxon>
        <taxon>Cannaceae</taxon>
        <taxon>Canna</taxon>
    </lineage>
</organism>
<evidence type="ECO:0000313" key="6">
    <source>
        <dbReference type="EMBL" id="WOL06253.1"/>
    </source>
</evidence>
<evidence type="ECO:0008006" key="8">
    <source>
        <dbReference type="Google" id="ProtNLM"/>
    </source>
</evidence>
<evidence type="ECO:0000256" key="2">
    <source>
        <dbReference type="ARBA" id="ARBA00022692"/>
    </source>
</evidence>
<evidence type="ECO:0000256" key="3">
    <source>
        <dbReference type="ARBA" id="ARBA00022989"/>
    </source>
</evidence>
<dbReference type="Pfam" id="PF05633">
    <property type="entry name" value="ROH1-like"/>
    <property type="match status" value="1"/>
</dbReference>
<sequence>MSQPQDGQRTFFPLGNPFRMMLPKGSYKSLRIRELLLSFEQNLAENYKKLKPKDVSDVLTLSWLRLAIEVLADVHNRIKTLVNELQLPVSDWDEKWIDMYLDSSVKLLDICISLTSELSRLDQGQLLLQYVLHLMDTSSSYPSLEKLARAHSYLHEWIGHVNSKSPKLEKCPTIIESLQQTLTFPKVKGSKGKVLMRALYGVKVMTVFVCGIFSSILSSRSKALPDLHISGECIWVDAFKDFQVLVNEEVKRQFVNGKMTTTFKEIEAVKICASSLHDLISSASCKGKPVQDMNGINLEEKSTAPAMMTDSGTEQLKDSISNLTNSASCNEEPVQHTSGINYDEEAIASASSPVSTEKLKACVTILADRVEGLGHELDYLRKQADDFFQIILAGRDALLSNLRVGDPTQESIFS</sequence>
<proteinExistence type="inferred from homology"/>
<dbReference type="GO" id="GO:0016020">
    <property type="term" value="C:membrane"/>
    <property type="evidence" value="ECO:0007669"/>
    <property type="project" value="UniProtKB-SubCell"/>
</dbReference>
<dbReference type="InterPro" id="IPR008511">
    <property type="entry name" value="ROH1-like"/>
</dbReference>
<evidence type="ECO:0000313" key="7">
    <source>
        <dbReference type="Proteomes" id="UP001327560"/>
    </source>
</evidence>
<name>A0AAQ3QEH1_9LILI</name>
<evidence type="ECO:0000256" key="1">
    <source>
        <dbReference type="ARBA" id="ARBA00004167"/>
    </source>
</evidence>
<reference evidence="6 7" key="1">
    <citation type="submission" date="2023-10" db="EMBL/GenBank/DDBJ databases">
        <title>Chromosome-scale genome assembly provides insights into flower coloration mechanisms of Canna indica.</title>
        <authorList>
            <person name="Li C."/>
        </authorList>
    </citation>
    <scope>NUCLEOTIDE SEQUENCE [LARGE SCALE GENOMIC DNA]</scope>
    <source>
        <tissue evidence="6">Flower</tissue>
    </source>
</reference>
<keyword evidence="7" id="KW-1185">Reference proteome</keyword>
<evidence type="ECO:0000256" key="5">
    <source>
        <dbReference type="ARBA" id="ARBA00035114"/>
    </source>
</evidence>
<keyword evidence="2" id="KW-0812">Transmembrane</keyword>
<gene>
    <name evidence="6" type="ORF">Cni_G14985</name>
</gene>
<dbReference type="EMBL" id="CP136893">
    <property type="protein sequence ID" value="WOL06253.1"/>
    <property type="molecule type" value="Genomic_DNA"/>
</dbReference>
<keyword evidence="4" id="KW-0472">Membrane</keyword>
<dbReference type="PANTHER" id="PTHR31509">
    <property type="entry name" value="BPS1-LIKE PROTEIN"/>
    <property type="match status" value="1"/>
</dbReference>